<evidence type="ECO:0000313" key="2">
    <source>
        <dbReference type="EMBL" id="KAG7665729.1"/>
    </source>
</evidence>
<dbReference type="Proteomes" id="UP000694255">
    <property type="component" value="Unassembled WGS sequence"/>
</dbReference>
<dbReference type="EMBL" id="JAGSYN010000047">
    <property type="protein sequence ID" value="KAG7665729.1"/>
    <property type="molecule type" value="Genomic_DNA"/>
</dbReference>
<protein>
    <submittedName>
        <fullName evidence="2">RMD9</fullName>
    </submittedName>
</protein>
<name>A0A8J5QHB9_9ASCO</name>
<feature type="compositionally biased region" description="Basic and acidic residues" evidence="1">
    <location>
        <begin position="72"/>
        <end position="92"/>
    </location>
</feature>
<dbReference type="OrthoDB" id="4081443at2759"/>
<evidence type="ECO:0000313" key="3">
    <source>
        <dbReference type="Proteomes" id="UP000694255"/>
    </source>
</evidence>
<proteinExistence type="predicted"/>
<sequence>MFRLISTNTQNGLKGAVLLKAKHSKTIFSQIPPGMYLQPSFQIPCSLVSYPISLPTIQFLRFNSMYSSSQERSNRAPRNRDRDYHHETDRQFNDNSRPNRRPRHDTRSGYQGNRQKPRRYPWLEPEDFADKMSYIKKIRALRATKDRSADQITELQTHIERLPKWAIASDYEEYLSFLIHMSYDVVTKFATIPNPSSEDRNRRMQIELATKEAILSFSEIIKQGKIDHLLSEKLVTYALKGFHRYRLHREIVDMWERGIADELLQHLYMSPWNFARVIPAASIMKRFTYEEIVQIYEKLTDDTPLIPVLAGPMGALAVQNGDYTRAMDILEKLLDYEGRSDQDNKVAFRASAEIHNALVGECTDLATATSFFEKAVYESKSLPYDVQLRTLNINQFFSRCLEEGVPFDDIITYYNDTYRSVVSKSLAPSSYEGLNWHFFSLFFKNFPEPTEQARDKLWGILKNHPEISPKILHIVISKCAWENSKFLQELFDSLEYFGFKKDLFLCKSILRGHSKIQCSNEQILKLWNELLCKLDENKEICIPNTYWFSFRDAALASEYSAERYKLFLEVTKTYKDYMLDNESCRKFMEDMSKGYPSVYDELCRIATEEDADFGYDNGKIEVPEFKNLKPNVNFKEEILDTLEECPPGSIVDENPIIPGYVAPPGAITWFEGSVQKIAKELDFISEELEGLSITILGNGTQKSLDKIAQEVEAVVTEVETISKEIRAALGRENTGSNNRDVNDIARDVESICEEVEAISLEIGEIMKK</sequence>
<keyword evidence="3" id="KW-1185">Reference proteome</keyword>
<reference evidence="2 3" key="1">
    <citation type="journal article" date="2021" name="DNA Res.">
        <title>Genome analysis of Candida subhashii reveals its hybrid nature and dual mitochondrial genome conformations.</title>
        <authorList>
            <person name="Mixao V."/>
            <person name="Hegedusova E."/>
            <person name="Saus E."/>
            <person name="Pryszcz L.P."/>
            <person name="Cillingova A."/>
            <person name="Nosek J."/>
            <person name="Gabaldon T."/>
        </authorList>
    </citation>
    <scope>NUCLEOTIDE SEQUENCE [LARGE SCALE GENOMIC DNA]</scope>
    <source>
        <strain evidence="2 3">CBS 10753</strain>
    </source>
</reference>
<dbReference type="GeneID" id="73467550"/>
<gene>
    <name evidence="2" type="ORF">J8A68_000749</name>
</gene>
<comment type="caution">
    <text evidence="2">The sequence shown here is derived from an EMBL/GenBank/DDBJ whole genome shotgun (WGS) entry which is preliminary data.</text>
</comment>
<dbReference type="RefSeq" id="XP_049265961.1">
    <property type="nucleotide sequence ID" value="XM_049410457.1"/>
</dbReference>
<organism evidence="2 3">
    <name type="scientific">[Candida] subhashii</name>
    <dbReference type="NCBI Taxonomy" id="561895"/>
    <lineage>
        <taxon>Eukaryota</taxon>
        <taxon>Fungi</taxon>
        <taxon>Dikarya</taxon>
        <taxon>Ascomycota</taxon>
        <taxon>Saccharomycotina</taxon>
        <taxon>Pichiomycetes</taxon>
        <taxon>Debaryomycetaceae</taxon>
        <taxon>Spathaspora</taxon>
    </lineage>
</organism>
<dbReference type="AlphaFoldDB" id="A0A8J5QHB9"/>
<accession>A0A8J5QHB9</accession>
<evidence type="ECO:0000256" key="1">
    <source>
        <dbReference type="SAM" id="MobiDB-lite"/>
    </source>
</evidence>
<feature type="region of interest" description="Disordered" evidence="1">
    <location>
        <begin position="68"/>
        <end position="122"/>
    </location>
</feature>